<evidence type="ECO:0000256" key="3">
    <source>
        <dbReference type="ARBA" id="ARBA00022989"/>
    </source>
</evidence>
<dbReference type="Proteomes" id="UP000523795">
    <property type="component" value="Unassembled WGS sequence"/>
</dbReference>
<dbReference type="EMBL" id="JAAZSR010000225">
    <property type="protein sequence ID" value="NKX51418.1"/>
    <property type="molecule type" value="Genomic_DNA"/>
</dbReference>
<feature type="compositionally biased region" description="Basic and acidic residues" evidence="5">
    <location>
        <begin position="256"/>
        <end position="267"/>
    </location>
</feature>
<keyword evidence="4 6" id="KW-0472">Membrane</keyword>
<keyword evidence="3 6" id="KW-1133">Transmembrane helix</keyword>
<evidence type="ECO:0000313" key="7">
    <source>
        <dbReference type="EMBL" id="NKX51418.1"/>
    </source>
</evidence>
<feature type="transmembrane region" description="Helical" evidence="6">
    <location>
        <begin position="192"/>
        <end position="211"/>
    </location>
</feature>
<organism evidence="7 8">
    <name type="scientific">Arthrobacter deserti</name>
    <dbReference type="NCBI Taxonomy" id="1742687"/>
    <lineage>
        <taxon>Bacteria</taxon>
        <taxon>Bacillati</taxon>
        <taxon>Actinomycetota</taxon>
        <taxon>Actinomycetes</taxon>
        <taxon>Micrococcales</taxon>
        <taxon>Micrococcaceae</taxon>
        <taxon>Arthrobacter</taxon>
    </lineage>
</organism>
<comment type="subcellular location">
    <subcellularLocation>
        <location evidence="1">Membrane</location>
        <topology evidence="1">Multi-pass membrane protein</topology>
    </subcellularLocation>
</comment>
<feature type="transmembrane region" description="Helical" evidence="6">
    <location>
        <begin position="156"/>
        <end position="180"/>
    </location>
</feature>
<protein>
    <submittedName>
        <fullName evidence="7">MFS transporter</fullName>
    </submittedName>
</protein>
<sequence length="267" mass="26986">GAGTLASAWQVPVVWHLAAVAVCLLGIALSTARHLADEDAGRGRKNSAPAAAAAPEQVPVRWTDRRVWLVGVVIIGMAFGEGSGNDWITVAAAQAEGGSESAAAALLTLFLAAVTVVRAAGGPLLDAFGRVNVIRVSSAVAILGLAAFIWSPWNWLAVAGVALWGAGVGLGFPICMSAAADDPVRAAGRVGKVAQVGYLISLVGPPLLGILGDVVGIRNALTVALALLLVSALTAPGVDRVAPARGTRPGSPALADTRRERPGSARR</sequence>
<keyword evidence="8" id="KW-1185">Reference proteome</keyword>
<dbReference type="Pfam" id="PF07690">
    <property type="entry name" value="MFS_1"/>
    <property type="match status" value="1"/>
</dbReference>
<evidence type="ECO:0000256" key="6">
    <source>
        <dbReference type="SAM" id="Phobius"/>
    </source>
</evidence>
<dbReference type="InterPro" id="IPR036259">
    <property type="entry name" value="MFS_trans_sf"/>
</dbReference>
<evidence type="ECO:0000256" key="1">
    <source>
        <dbReference type="ARBA" id="ARBA00004141"/>
    </source>
</evidence>
<evidence type="ECO:0000313" key="8">
    <source>
        <dbReference type="Proteomes" id="UP000523795"/>
    </source>
</evidence>
<dbReference type="PANTHER" id="PTHR23514:SF13">
    <property type="entry name" value="INNER MEMBRANE PROTEIN YBJJ"/>
    <property type="match status" value="1"/>
</dbReference>
<feature type="transmembrane region" description="Helical" evidence="6">
    <location>
        <begin position="217"/>
        <end position="238"/>
    </location>
</feature>
<evidence type="ECO:0000256" key="2">
    <source>
        <dbReference type="ARBA" id="ARBA00022692"/>
    </source>
</evidence>
<feature type="non-terminal residue" evidence="7">
    <location>
        <position position="1"/>
    </location>
</feature>
<dbReference type="InterPro" id="IPR051788">
    <property type="entry name" value="MFS_Transporter"/>
</dbReference>
<evidence type="ECO:0000256" key="4">
    <source>
        <dbReference type="ARBA" id="ARBA00023136"/>
    </source>
</evidence>
<evidence type="ECO:0000256" key="5">
    <source>
        <dbReference type="SAM" id="MobiDB-lite"/>
    </source>
</evidence>
<feature type="transmembrane region" description="Helical" evidence="6">
    <location>
        <begin position="103"/>
        <end position="121"/>
    </location>
</feature>
<feature type="region of interest" description="Disordered" evidence="5">
    <location>
        <begin position="241"/>
        <end position="267"/>
    </location>
</feature>
<proteinExistence type="predicted"/>
<feature type="transmembrane region" description="Helical" evidence="6">
    <location>
        <begin position="67"/>
        <end position="83"/>
    </location>
</feature>
<feature type="transmembrane region" description="Helical" evidence="6">
    <location>
        <begin position="133"/>
        <end position="150"/>
    </location>
</feature>
<reference evidence="7 8" key="1">
    <citation type="submission" date="2020-04" db="EMBL/GenBank/DDBJ databases">
        <authorList>
            <person name="Liu S."/>
        </authorList>
    </citation>
    <scope>NUCLEOTIDE SEQUENCE [LARGE SCALE GENOMIC DNA]</scope>
    <source>
        <strain evidence="7 8">CGMCC 1.15091</strain>
    </source>
</reference>
<dbReference type="PANTHER" id="PTHR23514">
    <property type="entry name" value="BYPASS OF STOP CODON PROTEIN 6"/>
    <property type="match status" value="1"/>
</dbReference>
<dbReference type="Gene3D" id="1.20.1250.20">
    <property type="entry name" value="MFS general substrate transporter like domains"/>
    <property type="match status" value="1"/>
</dbReference>
<dbReference type="InterPro" id="IPR011701">
    <property type="entry name" value="MFS"/>
</dbReference>
<dbReference type="SUPFAM" id="SSF103473">
    <property type="entry name" value="MFS general substrate transporter"/>
    <property type="match status" value="1"/>
</dbReference>
<comment type="caution">
    <text evidence="7">The sequence shown here is derived from an EMBL/GenBank/DDBJ whole genome shotgun (WGS) entry which is preliminary data.</text>
</comment>
<keyword evidence="2 6" id="KW-0812">Transmembrane</keyword>
<gene>
    <name evidence="7" type="ORF">HER39_12735</name>
</gene>
<accession>A0ABX1JQ14</accession>
<name>A0ABX1JQ14_9MICC</name>
<feature type="transmembrane region" description="Helical" evidence="6">
    <location>
        <begin position="13"/>
        <end position="36"/>
    </location>
</feature>